<accession>A0A5C6BNV6</accession>
<feature type="region of interest" description="Disordered" evidence="2">
    <location>
        <begin position="370"/>
        <end position="391"/>
    </location>
</feature>
<organism evidence="3 4">
    <name type="scientific">Symmachiella macrocystis</name>
    <dbReference type="NCBI Taxonomy" id="2527985"/>
    <lineage>
        <taxon>Bacteria</taxon>
        <taxon>Pseudomonadati</taxon>
        <taxon>Planctomycetota</taxon>
        <taxon>Planctomycetia</taxon>
        <taxon>Planctomycetales</taxon>
        <taxon>Planctomycetaceae</taxon>
        <taxon>Symmachiella</taxon>
    </lineage>
</organism>
<proteinExistence type="predicted"/>
<dbReference type="InterPro" id="IPR011990">
    <property type="entry name" value="TPR-like_helical_dom_sf"/>
</dbReference>
<evidence type="ECO:0000313" key="4">
    <source>
        <dbReference type="Proteomes" id="UP000320735"/>
    </source>
</evidence>
<keyword evidence="1" id="KW-0802">TPR repeat</keyword>
<feature type="compositionally biased region" description="Acidic residues" evidence="2">
    <location>
        <begin position="370"/>
        <end position="382"/>
    </location>
</feature>
<dbReference type="SUPFAM" id="SSF52047">
    <property type="entry name" value="RNI-like"/>
    <property type="match status" value="1"/>
</dbReference>
<dbReference type="Proteomes" id="UP000320735">
    <property type="component" value="Unassembled WGS sequence"/>
</dbReference>
<dbReference type="Gene3D" id="1.25.40.10">
    <property type="entry name" value="Tetratricopeptide repeat domain"/>
    <property type="match status" value="1"/>
</dbReference>
<evidence type="ECO:0000256" key="2">
    <source>
        <dbReference type="SAM" id="MobiDB-lite"/>
    </source>
</evidence>
<evidence type="ECO:0000313" key="3">
    <source>
        <dbReference type="EMBL" id="TWU12264.1"/>
    </source>
</evidence>
<dbReference type="PANTHER" id="PTHR13318:SF190">
    <property type="entry name" value="PARTNER OF PAIRED, ISOFORM B"/>
    <property type="match status" value="1"/>
</dbReference>
<dbReference type="GO" id="GO:0031146">
    <property type="term" value="P:SCF-dependent proteasomal ubiquitin-dependent protein catabolic process"/>
    <property type="evidence" value="ECO:0007669"/>
    <property type="project" value="TreeGrafter"/>
</dbReference>
<dbReference type="InterPro" id="IPR019734">
    <property type="entry name" value="TPR_rpt"/>
</dbReference>
<dbReference type="PANTHER" id="PTHR13318">
    <property type="entry name" value="PARTNER OF PAIRED, ISOFORM B-RELATED"/>
    <property type="match status" value="1"/>
</dbReference>
<feature type="region of interest" description="Disordered" evidence="2">
    <location>
        <begin position="543"/>
        <end position="564"/>
    </location>
</feature>
<name>A0A5C6BNV6_9PLAN</name>
<sequence>MCRTLVTTPRGHTAGSIAPIVAGLFGIARLVVLKWTGETGCTENDYRPLGHAQCDNSVTVFPCFNAGPTIMFNKFSLPSKKLVTVVATIGLAGFAGVCGCKHAQKETAGCCQVCAPAAEQQAPAAIAEADQQLPTGPVQLDEPYAAPPVDPPTVPPMDPQTQAEPAVTSQQLATRFESLGGTVELDSTQDISVLDLSGTIVGDDDLRNGAGLENLTQLDLSETTITDAAFAHPHWMSNLTRLSLNGTSLTDAGLQNLKNLNRLQLLWMNETAVGDAGLAQIAELNGLQSLGLNKTEVTDAGLAHLRNMRDLKYLLLGHTQITDAGLQHLRGFDKLKGLSLVGTRVTPVGIAELQVALPNCRIVADPVDATEEATEDATDNVDEQPNALEPGLESGEARRQMNTTGRQIHQAVSMAAPHMPLPARRFPGLMQRGALQSNSGVDITRYYIAVALAETGNMRAALPMFAETVGEAAAYYNVGVMLCKAGYWKQGEAQLQTALQLNPRMSSARRWLSEIERERSTVIPQPNPQEIQRTQWIKPVQVRSDRRTDMSPPPIGVWTNQQNR</sequence>
<protein>
    <submittedName>
        <fullName evidence="3">Leucine Rich repeats (2 copies)</fullName>
    </submittedName>
</protein>
<feature type="repeat" description="TPR" evidence="1">
    <location>
        <begin position="472"/>
        <end position="505"/>
    </location>
</feature>
<comment type="caution">
    <text evidence="3">The sequence shown here is derived from an EMBL/GenBank/DDBJ whole genome shotgun (WGS) entry which is preliminary data.</text>
</comment>
<evidence type="ECO:0000256" key="1">
    <source>
        <dbReference type="PROSITE-ProRule" id="PRU00339"/>
    </source>
</evidence>
<dbReference type="AlphaFoldDB" id="A0A5C6BNV6"/>
<reference evidence="3 4" key="1">
    <citation type="submission" date="2019-02" db="EMBL/GenBank/DDBJ databases">
        <title>Deep-cultivation of Planctomycetes and their phenomic and genomic characterization uncovers novel biology.</title>
        <authorList>
            <person name="Wiegand S."/>
            <person name="Jogler M."/>
            <person name="Boedeker C."/>
            <person name="Pinto D."/>
            <person name="Vollmers J."/>
            <person name="Rivas-Marin E."/>
            <person name="Kohn T."/>
            <person name="Peeters S.H."/>
            <person name="Heuer A."/>
            <person name="Rast P."/>
            <person name="Oberbeckmann S."/>
            <person name="Bunk B."/>
            <person name="Jeske O."/>
            <person name="Meyerdierks A."/>
            <person name="Storesund J.E."/>
            <person name="Kallscheuer N."/>
            <person name="Luecker S."/>
            <person name="Lage O.M."/>
            <person name="Pohl T."/>
            <person name="Merkel B.J."/>
            <person name="Hornburger P."/>
            <person name="Mueller R.-W."/>
            <person name="Bruemmer F."/>
            <person name="Labrenz M."/>
            <person name="Spormann A.M."/>
            <person name="Op Den Camp H."/>
            <person name="Overmann J."/>
            <person name="Amann R."/>
            <person name="Jetten M.S.M."/>
            <person name="Mascher T."/>
            <person name="Medema M.H."/>
            <person name="Devos D.P."/>
            <person name="Kaster A.-K."/>
            <person name="Ovreas L."/>
            <person name="Rohde M."/>
            <person name="Galperin M.Y."/>
            <person name="Jogler C."/>
        </authorList>
    </citation>
    <scope>NUCLEOTIDE SEQUENCE [LARGE SCALE GENOMIC DNA]</scope>
    <source>
        <strain evidence="3 4">CA54</strain>
    </source>
</reference>
<gene>
    <name evidence="3" type="ORF">CA54_10870</name>
</gene>
<dbReference type="Gene3D" id="3.80.10.10">
    <property type="entry name" value="Ribonuclease Inhibitor"/>
    <property type="match status" value="2"/>
</dbReference>
<keyword evidence="4" id="KW-1185">Reference proteome</keyword>
<dbReference type="InterPro" id="IPR032675">
    <property type="entry name" value="LRR_dom_sf"/>
</dbReference>
<dbReference type="EMBL" id="SJPP01000001">
    <property type="protein sequence ID" value="TWU12264.1"/>
    <property type="molecule type" value="Genomic_DNA"/>
</dbReference>
<dbReference type="GO" id="GO:0019005">
    <property type="term" value="C:SCF ubiquitin ligase complex"/>
    <property type="evidence" value="ECO:0007669"/>
    <property type="project" value="TreeGrafter"/>
</dbReference>
<dbReference type="PROSITE" id="PS50005">
    <property type="entry name" value="TPR"/>
    <property type="match status" value="1"/>
</dbReference>
<dbReference type="SUPFAM" id="SSF48452">
    <property type="entry name" value="TPR-like"/>
    <property type="match status" value="1"/>
</dbReference>